<evidence type="ECO:0000256" key="1">
    <source>
        <dbReference type="ARBA" id="ARBA00022723"/>
    </source>
</evidence>
<dbReference type="PANTHER" id="PTHR11210">
    <property type="entry name" value="RING BOX"/>
    <property type="match status" value="1"/>
</dbReference>
<comment type="caution">
    <text evidence="6">The sequence shown here is derived from an EMBL/GenBank/DDBJ whole genome shotgun (WGS) entry which is preliminary data.</text>
</comment>
<keyword evidence="1" id="KW-0479">Metal-binding</keyword>
<reference evidence="6" key="1">
    <citation type="submission" date="2020-06" db="EMBL/GenBank/DDBJ databases">
        <title>Draft genome of Bugula neritina, a colonial animal packing powerful symbionts and potential medicines.</title>
        <authorList>
            <person name="Rayko M."/>
        </authorList>
    </citation>
    <scope>NUCLEOTIDE SEQUENCE [LARGE SCALE GENOMIC DNA]</scope>
    <source>
        <strain evidence="6">Kwan_BN1</strain>
    </source>
</reference>
<organism evidence="6 7">
    <name type="scientific">Bugula neritina</name>
    <name type="common">Brown bryozoan</name>
    <name type="synonym">Sertularia neritina</name>
    <dbReference type="NCBI Taxonomy" id="10212"/>
    <lineage>
        <taxon>Eukaryota</taxon>
        <taxon>Metazoa</taxon>
        <taxon>Spiralia</taxon>
        <taxon>Lophotrochozoa</taxon>
        <taxon>Bryozoa</taxon>
        <taxon>Gymnolaemata</taxon>
        <taxon>Cheilostomatida</taxon>
        <taxon>Flustrina</taxon>
        <taxon>Buguloidea</taxon>
        <taxon>Bugulidae</taxon>
        <taxon>Bugula</taxon>
    </lineage>
</organism>
<dbReference type="Proteomes" id="UP000593567">
    <property type="component" value="Unassembled WGS sequence"/>
</dbReference>
<protein>
    <submittedName>
        <fullName evidence="6">RNF7</fullName>
    </submittedName>
</protein>
<dbReference type="AlphaFoldDB" id="A0A7J7K7A0"/>
<dbReference type="InterPro" id="IPR013083">
    <property type="entry name" value="Znf_RING/FYVE/PHD"/>
</dbReference>
<accession>A0A7J7K7A0</accession>
<dbReference type="EMBL" id="VXIV02001055">
    <property type="protein sequence ID" value="KAF6034512.1"/>
    <property type="molecule type" value="Genomic_DNA"/>
</dbReference>
<gene>
    <name evidence="6" type="ORF">EB796_007179</name>
</gene>
<dbReference type="InterPro" id="IPR051031">
    <property type="entry name" value="RING-box_E3_Ubiquitin_Ligase"/>
</dbReference>
<evidence type="ECO:0000256" key="2">
    <source>
        <dbReference type="ARBA" id="ARBA00022771"/>
    </source>
</evidence>
<proteinExistence type="predicted"/>
<keyword evidence="2" id="KW-0863">Zinc-finger</keyword>
<evidence type="ECO:0000256" key="4">
    <source>
        <dbReference type="ARBA" id="ARBA00022833"/>
    </source>
</evidence>
<evidence type="ECO:0000256" key="5">
    <source>
        <dbReference type="SAM" id="MobiDB-lite"/>
    </source>
</evidence>
<dbReference type="OrthoDB" id="8962942at2759"/>
<evidence type="ECO:0000256" key="3">
    <source>
        <dbReference type="ARBA" id="ARBA00022786"/>
    </source>
</evidence>
<name>A0A7J7K7A0_BUGNE</name>
<keyword evidence="3" id="KW-0833">Ubl conjugation pathway</keyword>
<evidence type="ECO:0000313" key="6">
    <source>
        <dbReference type="EMBL" id="KAF6034512.1"/>
    </source>
</evidence>
<evidence type="ECO:0000313" key="7">
    <source>
        <dbReference type="Proteomes" id="UP000593567"/>
    </source>
</evidence>
<keyword evidence="7" id="KW-1185">Reference proteome</keyword>
<feature type="region of interest" description="Disordered" evidence="5">
    <location>
        <begin position="58"/>
        <end position="77"/>
    </location>
</feature>
<sequence>MYVLVYAQASQYVECYTCSGVDTDANNPCPEIGFDPVKLNATIVQCASPGAACVKSKEKLTRPETTSSDNSNSKNSENTFTLKKWNAVAMWSWDVECDTCAICRVQVMDWCLRCQGDNKQEECVVVWVIVITHFTTAACHCG</sequence>
<dbReference type="SUPFAM" id="SSF57850">
    <property type="entry name" value="RING/U-box"/>
    <property type="match status" value="1"/>
</dbReference>
<feature type="compositionally biased region" description="Low complexity" evidence="5">
    <location>
        <begin position="65"/>
        <end position="77"/>
    </location>
</feature>
<dbReference type="GO" id="GO:0008270">
    <property type="term" value="F:zinc ion binding"/>
    <property type="evidence" value="ECO:0007669"/>
    <property type="project" value="UniProtKB-KW"/>
</dbReference>
<keyword evidence="4" id="KW-0862">Zinc</keyword>
<dbReference type="Gene3D" id="3.30.40.10">
    <property type="entry name" value="Zinc/RING finger domain, C3HC4 (zinc finger)"/>
    <property type="match status" value="1"/>
</dbReference>